<dbReference type="Proteomes" id="UP000004095">
    <property type="component" value="Unassembled WGS sequence"/>
</dbReference>
<keyword evidence="2" id="KW-1185">Reference proteome</keyword>
<accession>A1ZHW5</accession>
<dbReference type="RefSeq" id="WP_002695720.1">
    <property type="nucleotide sequence ID" value="NZ_AAWS01000008.1"/>
</dbReference>
<dbReference type="AlphaFoldDB" id="A1ZHW5"/>
<proteinExistence type="predicted"/>
<evidence type="ECO:0000313" key="2">
    <source>
        <dbReference type="Proteomes" id="UP000004095"/>
    </source>
</evidence>
<sequence length="138" mass="16785">MNDFTWDKENLWRLLTSEDDANVTLARQMLKGVPFGLAKEMMIKSELYWRVKRIFYDSLVILERCEKQGTDEFVTEDYLGTESEALKNYWIRFEDIINYHQQKLNDRQIRQLLRWRILHNVRAYTKEDEIYVALNNDI</sequence>
<reference evidence="1 2" key="1">
    <citation type="submission" date="2007-01" db="EMBL/GenBank/DDBJ databases">
        <authorList>
            <person name="Haygood M."/>
            <person name="Podell S."/>
            <person name="Anderson C."/>
            <person name="Hopkinson B."/>
            <person name="Roe K."/>
            <person name="Barbeau K."/>
            <person name="Gaasterland T."/>
            <person name="Ferriera S."/>
            <person name="Johnson J."/>
            <person name="Kravitz S."/>
            <person name="Beeson K."/>
            <person name="Sutton G."/>
            <person name="Rogers Y.-H."/>
            <person name="Friedman R."/>
            <person name="Frazier M."/>
            <person name="Venter J.C."/>
        </authorList>
    </citation>
    <scope>NUCLEOTIDE SEQUENCE [LARGE SCALE GENOMIC DNA]</scope>
    <source>
        <strain evidence="1 2">ATCC 23134</strain>
    </source>
</reference>
<dbReference type="EMBL" id="AAWS01000008">
    <property type="protein sequence ID" value="EAY30122.1"/>
    <property type="molecule type" value="Genomic_DNA"/>
</dbReference>
<gene>
    <name evidence="1" type="ORF">M23134_05455</name>
</gene>
<evidence type="ECO:0000313" key="1">
    <source>
        <dbReference type="EMBL" id="EAY30122.1"/>
    </source>
</evidence>
<protein>
    <submittedName>
        <fullName evidence="1">Uncharacterized protein</fullName>
    </submittedName>
</protein>
<name>A1ZHW5_MICM2</name>
<comment type="caution">
    <text evidence="1">The sequence shown here is derived from an EMBL/GenBank/DDBJ whole genome shotgun (WGS) entry which is preliminary data.</text>
</comment>
<organism evidence="1 2">
    <name type="scientific">Microscilla marina ATCC 23134</name>
    <dbReference type="NCBI Taxonomy" id="313606"/>
    <lineage>
        <taxon>Bacteria</taxon>
        <taxon>Pseudomonadati</taxon>
        <taxon>Bacteroidota</taxon>
        <taxon>Cytophagia</taxon>
        <taxon>Cytophagales</taxon>
        <taxon>Microscillaceae</taxon>
        <taxon>Microscilla</taxon>
    </lineage>
</organism>